<reference evidence="5" key="1">
    <citation type="submission" date="2022-07" db="EMBL/GenBank/DDBJ databases">
        <title>Fungi with potential for degradation of polypropylene.</title>
        <authorList>
            <person name="Gostincar C."/>
        </authorList>
    </citation>
    <scope>NUCLEOTIDE SEQUENCE</scope>
    <source>
        <strain evidence="5">EXF-13287</strain>
    </source>
</reference>
<feature type="region of interest" description="Disordered" evidence="3">
    <location>
        <begin position="66"/>
        <end position="122"/>
    </location>
</feature>
<dbReference type="AlphaFoldDB" id="A0AA38RYH5"/>
<dbReference type="CDD" id="cd12148">
    <property type="entry name" value="fungal_TF_MHR"/>
    <property type="match status" value="1"/>
</dbReference>
<dbReference type="PROSITE" id="PS00463">
    <property type="entry name" value="ZN2_CY6_FUNGAL_1"/>
    <property type="match status" value="1"/>
</dbReference>
<feature type="compositionally biased region" description="Polar residues" evidence="3">
    <location>
        <begin position="70"/>
        <end position="84"/>
    </location>
</feature>
<evidence type="ECO:0000313" key="6">
    <source>
        <dbReference type="Proteomes" id="UP001174691"/>
    </source>
</evidence>
<dbReference type="GO" id="GO:0008270">
    <property type="term" value="F:zinc ion binding"/>
    <property type="evidence" value="ECO:0007669"/>
    <property type="project" value="InterPro"/>
</dbReference>
<dbReference type="GO" id="GO:0006351">
    <property type="term" value="P:DNA-templated transcription"/>
    <property type="evidence" value="ECO:0007669"/>
    <property type="project" value="InterPro"/>
</dbReference>
<dbReference type="InterPro" id="IPR004507">
    <property type="entry name" value="UbiX-like"/>
</dbReference>
<dbReference type="SMART" id="SM00066">
    <property type="entry name" value="GAL4"/>
    <property type="match status" value="1"/>
</dbReference>
<dbReference type="GO" id="GO:0000981">
    <property type="term" value="F:DNA-binding transcription factor activity, RNA polymerase II-specific"/>
    <property type="evidence" value="ECO:0007669"/>
    <property type="project" value="InterPro"/>
</dbReference>
<evidence type="ECO:0000313" key="5">
    <source>
        <dbReference type="EMBL" id="KAJ9161595.1"/>
    </source>
</evidence>
<keyword evidence="1" id="KW-0479">Metal-binding</keyword>
<keyword evidence="2" id="KW-0539">Nucleus</keyword>
<dbReference type="PANTHER" id="PTHR43374:SF1">
    <property type="entry name" value="FLAVIN PRENYLTRANSFERASE PAD1, MITOCHONDRIAL"/>
    <property type="match status" value="1"/>
</dbReference>
<sequence length="762" mass="85595">MSLSDQHDSPNLEDLTPEEANRIIHSHRKVRYGTACWPCRQRKVKCDNKSPCENCVKREHPQLCSYKPNRASTHTTLKNGSVASEPSHGLKRQHSPDPINSRSQSAEGPPETNIRAYEPDTADTTRYLGQNSIPALLREQTSPNEPLQGVEHIRQDMRSILGLDNTAPFPLMSSRQLDKMTLDISSELPSDREVMKLFRSYKETPHQFWGLVMDIDDLESRLMVYLEERAKNARSHTKGTTKAVSASWLAILFSVMAVGSQYHDSPYHVRTRDAQRYLQISFHFLRLSNFLLRPNFDSIQAMLMTSFVLLNDMKAEASWALLGLTCRLAQSLGLHRAQELDGRESPEVRKKEMIRRKLWWTCVWHDTLTSLSFDRSPMTNIPCCPIPHSPTADTEGLAYLETMMHLCQVISERLNPEMAANANYTQILENCEAVEGIRAKVAPNLRNKDECRSAVDRLQYYAIRLHSSFVISVCCRPALKRGDNPLEASQKKFLAERCKENLTETVRMYLAMHQLSVIPTRSWAFTYHGLSSAVLLGILCETKADPEVRQLQGDLILALSATAAKDQTSPEPHIQQSDKDIELSGPLSRALAALRNIYDHGSVVGQAIKRERGSLPGSGTRTPLQMTQLTSGPNAGALVPVDMAYRGGVGNGSLDPHQSAALAMAEMQQQQQQQQQQNGQLPPNDFSGGLPYGQQPLPQQQGEQVMQDFSGVDPSTYMSPMDLYDSIFWESPDPFNTGLDSMNFDFLAQPPPGQQPPQQYYF</sequence>
<dbReference type="Gene3D" id="4.10.240.10">
    <property type="entry name" value="Zn(2)-C6 fungal-type DNA-binding domain"/>
    <property type="match status" value="1"/>
</dbReference>
<comment type="caution">
    <text evidence="5">The sequence shown here is derived from an EMBL/GenBank/DDBJ whole genome shotgun (WGS) entry which is preliminary data.</text>
</comment>
<dbReference type="CDD" id="cd00067">
    <property type="entry name" value="GAL4"/>
    <property type="match status" value="1"/>
</dbReference>
<feature type="region of interest" description="Disordered" evidence="3">
    <location>
        <begin position="666"/>
        <end position="703"/>
    </location>
</feature>
<evidence type="ECO:0000259" key="4">
    <source>
        <dbReference type="PROSITE" id="PS50048"/>
    </source>
</evidence>
<evidence type="ECO:0000256" key="3">
    <source>
        <dbReference type="SAM" id="MobiDB-lite"/>
    </source>
</evidence>
<organism evidence="5 6">
    <name type="scientific">Coniochaeta hoffmannii</name>
    <dbReference type="NCBI Taxonomy" id="91930"/>
    <lineage>
        <taxon>Eukaryota</taxon>
        <taxon>Fungi</taxon>
        <taxon>Dikarya</taxon>
        <taxon>Ascomycota</taxon>
        <taxon>Pezizomycotina</taxon>
        <taxon>Sordariomycetes</taxon>
        <taxon>Sordariomycetidae</taxon>
        <taxon>Coniochaetales</taxon>
        <taxon>Coniochaetaceae</taxon>
        <taxon>Coniochaeta</taxon>
    </lineage>
</organism>
<name>A0AA38RYH5_9PEZI</name>
<feature type="compositionally biased region" description="Low complexity" evidence="3">
    <location>
        <begin position="668"/>
        <end position="677"/>
    </location>
</feature>
<dbReference type="SMART" id="SM00906">
    <property type="entry name" value="Fungal_trans"/>
    <property type="match status" value="1"/>
</dbReference>
<protein>
    <submittedName>
        <fullName evidence="5">Protein RDR1</fullName>
    </submittedName>
</protein>
<dbReference type="InterPro" id="IPR007219">
    <property type="entry name" value="XnlR_reg_dom"/>
</dbReference>
<dbReference type="GO" id="GO:0016831">
    <property type="term" value="F:carboxy-lyase activity"/>
    <property type="evidence" value="ECO:0007669"/>
    <property type="project" value="TreeGrafter"/>
</dbReference>
<evidence type="ECO:0000256" key="2">
    <source>
        <dbReference type="ARBA" id="ARBA00023242"/>
    </source>
</evidence>
<feature type="compositionally biased region" description="Low complexity" evidence="3">
    <location>
        <begin position="688"/>
        <end position="703"/>
    </location>
</feature>
<dbReference type="PROSITE" id="PS50048">
    <property type="entry name" value="ZN2_CY6_FUNGAL_2"/>
    <property type="match status" value="1"/>
</dbReference>
<dbReference type="FunFam" id="4.10.240.10:FF:000001">
    <property type="entry name" value="Fungal specific transcription factor, putative"/>
    <property type="match status" value="1"/>
</dbReference>
<dbReference type="EMBL" id="JANBVN010000021">
    <property type="protein sequence ID" value="KAJ9161595.1"/>
    <property type="molecule type" value="Genomic_DNA"/>
</dbReference>
<evidence type="ECO:0000256" key="1">
    <source>
        <dbReference type="ARBA" id="ARBA00022723"/>
    </source>
</evidence>
<dbReference type="Proteomes" id="UP001174691">
    <property type="component" value="Unassembled WGS sequence"/>
</dbReference>
<dbReference type="InterPro" id="IPR001138">
    <property type="entry name" value="Zn2Cys6_DnaBD"/>
</dbReference>
<dbReference type="Pfam" id="PF04082">
    <property type="entry name" value="Fungal_trans"/>
    <property type="match status" value="1"/>
</dbReference>
<dbReference type="GO" id="GO:0003677">
    <property type="term" value="F:DNA binding"/>
    <property type="evidence" value="ECO:0007669"/>
    <property type="project" value="InterPro"/>
</dbReference>
<keyword evidence="6" id="KW-1185">Reference proteome</keyword>
<proteinExistence type="predicted"/>
<dbReference type="SUPFAM" id="SSF57701">
    <property type="entry name" value="Zn2/Cys6 DNA-binding domain"/>
    <property type="match status" value="1"/>
</dbReference>
<feature type="domain" description="Zn(2)-C6 fungal-type" evidence="4">
    <location>
        <begin position="35"/>
        <end position="66"/>
    </location>
</feature>
<gene>
    <name evidence="5" type="ORF">NKR19_g2119</name>
</gene>
<dbReference type="PANTHER" id="PTHR43374">
    <property type="entry name" value="FLAVIN PRENYLTRANSFERASE"/>
    <property type="match status" value="1"/>
</dbReference>
<dbReference type="Pfam" id="PF00172">
    <property type="entry name" value="Zn_clus"/>
    <property type="match status" value="1"/>
</dbReference>
<dbReference type="InterPro" id="IPR036864">
    <property type="entry name" value="Zn2-C6_fun-type_DNA-bd_sf"/>
</dbReference>
<accession>A0AA38RYH5</accession>